<evidence type="ECO:0000313" key="3">
    <source>
        <dbReference type="Proteomes" id="UP000318014"/>
    </source>
</evidence>
<dbReference type="EMBL" id="MF467281">
    <property type="protein sequence ID" value="ATI21127.1"/>
    <property type="molecule type" value="Genomic_DNA"/>
</dbReference>
<reference evidence="2" key="3">
    <citation type="submission" date="2018-08" db="EMBL/GenBank/DDBJ databases">
        <authorList>
            <person name="Ferrada E.E."/>
            <person name="Latorre B.A."/>
        </authorList>
    </citation>
    <scope>NUCLEOTIDE SEQUENCE</scope>
    <source>
        <strain evidence="2">NSW</strain>
    </source>
</reference>
<dbReference type="EMBL" id="MF661791">
    <property type="protein sequence ID" value="AXK50170.1"/>
    <property type="molecule type" value="Genomic_DNA"/>
</dbReference>
<dbReference type="Proteomes" id="UP000318205">
    <property type="component" value="Segment"/>
</dbReference>
<evidence type="ECO:0000313" key="1">
    <source>
        <dbReference type="EMBL" id="ATI21127.1"/>
    </source>
</evidence>
<evidence type="ECO:0000313" key="4">
    <source>
        <dbReference type="Proteomes" id="UP000318205"/>
    </source>
</evidence>
<evidence type="ECO:0000313" key="2">
    <source>
        <dbReference type="EMBL" id="AXK50170.1"/>
    </source>
</evidence>
<keyword evidence="4" id="KW-1185">Reference proteome</keyword>
<reference evidence="2 3" key="1">
    <citation type="journal article" date="2017" name="Sci. Rep.">
        <title>Molecular and microscopic characterization of a novel Eastern grey kangaroopox virus genome directly from a clinical sample.</title>
        <authorList>
            <person name="Sarker S."/>
            <person name="Roberts H.K."/>
            <person name="Tidd N."/>
            <person name="Ault S."/>
            <person name="Ladmore G."/>
            <person name="Peters A."/>
            <person name="Forwood J.K."/>
            <person name="Helbig K."/>
            <person name="Raidal S.R."/>
        </authorList>
    </citation>
    <scope>NUCLEOTIDE SEQUENCE [LARGE SCALE GENOMIC DNA]</scope>
    <source>
        <strain evidence="2 3">NSW</strain>
    </source>
</reference>
<proteinExistence type="predicted"/>
<protein>
    <submittedName>
        <fullName evidence="1">Uncharacterized protein</fullName>
    </submittedName>
</protein>
<gene>
    <name evidence="2" type="ORF">EKPV-NSW-ORF044</name>
</gene>
<dbReference type="Proteomes" id="UP000318014">
    <property type="component" value="Genome"/>
</dbReference>
<organism evidence="1 4">
    <name type="scientific">Eastern grey kangaroopox virus</name>
    <dbReference type="NCBI Taxonomy" id="2042482"/>
    <lineage>
        <taxon>Viruses</taxon>
        <taxon>Varidnaviria</taxon>
        <taxon>Bamfordvirae</taxon>
        <taxon>Nucleocytoviricota</taxon>
        <taxon>Pokkesviricetes</taxon>
        <taxon>Chitovirales</taxon>
        <taxon>Poxviridae</taxon>
        <taxon>Chordopoxvirinae</taxon>
        <taxon>Macropopoxvirus</taxon>
        <taxon>Macropopoxvirus mgiganteuspox</taxon>
        <taxon>Eastern kangaroopox virus</taxon>
    </lineage>
</organism>
<accession>A0A2C9DSZ4</accession>
<name>A0A2C9DSZ4_9POXV</name>
<reference evidence="1 4" key="2">
    <citation type="journal article" date="2017" name="Virus Res.">
        <title>Complete genomic characterisation of two novel poxviruses (WKPV and EKPV) from western and eastern grey kangaroos.</title>
        <authorList>
            <person name="Bennett M."/>
            <person name="Tu S.L."/>
            <person name="Upton C."/>
            <person name="McArtor C."/>
            <person name="Gillett A."/>
            <person name="Laird T."/>
            <person name="O'Dea M."/>
        </authorList>
    </citation>
    <scope>NUCLEOTIDE SEQUENCE [LARGE SCALE GENOMIC DNA]</scope>
    <source>
        <strain evidence="1">Sunshine Coast</strain>
    </source>
</reference>
<sequence>MTTSPSIIIAAKPYLTIYCHSRPTFPLLIPVKGDVIRCSDVYERDVEDTLRPFCRQYGPRTARSVPVCDVSTEGYDILAGNLHDVLDRINTDLEEVPFDRDLVEFSHEHDRTFSCLSINASTSDEVRVAIHHTSRTLFFPTLHRPKRNRNYHYDVAMVVEGSGRDLYEQARYCFELPATPETASGAALEITEFRGNVAAVCASGRRSLELALGHDSVVFNYPSVVTLNVLSKKNITFECFDSF</sequence>